<dbReference type="AlphaFoldDB" id="A0A316HUY8"/>
<reference evidence="2 3" key="1">
    <citation type="submission" date="2018-05" db="EMBL/GenBank/DDBJ databases">
        <title>Genomic Encyclopedia of Type Strains, Phase IV (KMG-IV): sequencing the most valuable type-strain genomes for metagenomic binning, comparative biology and taxonomic classification.</title>
        <authorList>
            <person name="Goeker M."/>
        </authorList>
    </citation>
    <scope>NUCLEOTIDE SEQUENCE [LARGE SCALE GENOMIC DNA]</scope>
    <source>
        <strain evidence="2 3">DSM 45480</strain>
    </source>
</reference>
<evidence type="ECO:0000313" key="3">
    <source>
        <dbReference type="Proteomes" id="UP000246005"/>
    </source>
</evidence>
<dbReference type="GO" id="GO:0015074">
    <property type="term" value="P:DNA integration"/>
    <property type="evidence" value="ECO:0007669"/>
    <property type="project" value="InterPro"/>
</dbReference>
<dbReference type="Gene3D" id="1.10.443.10">
    <property type="entry name" value="Intergrase catalytic core"/>
    <property type="match status" value="1"/>
</dbReference>
<name>A0A316HUY8_9PSEU</name>
<protein>
    <submittedName>
        <fullName evidence="2">Uncharacterized protein</fullName>
    </submittedName>
</protein>
<sequence length="556" mass="61002">MSGRGKRMCTVCGRTPAAFPRVAYCFGCWPGGPVTPPPCLSCGSRTDYFLNGLCHSCHPGGRPGVDSCVDCQAWGATRTRRWLCRGCDRWRREFLTIAACRSCHTARTVNGEGVCRLCHRHAIYVTARGRPLDPVAANRYGQQLFFADMGRGPHTPIPAGTTRPPLRVQLAGPGQLTLFAVHRDLAAHGRAGLPPPRDPTLAADLGRHAQEHAVASGWSPRLTTNTCHGLRILLGLQDVPGAPIPASDVTELRRIKLPFWTVLEVLAGAGLLAEDRTSVLDVWFAEQTDGLPEQIVSELSTWWEIMKRGSATPPRRRPRSPTTARLHLSWAVPALRVWAAAGHTTLRAISREDVLNALPPSGNPRANAGQGLKSIFRVLKGRKIVFVDPTAHIQTGYTAGRQPVPLDVAPVRAALQSPHPAQAAVVALIAFHGLRAGQVRTLRLTDLRDGRLHHDGRTIPLAEPVRVRLAAYLDYRNHRWPESRNPYLFVHYRTGHRTTPVGLRWVWLTIGPGLSATALREDRILDEARVTGGDVRRICDLFGLSIQAACRYTAAR</sequence>
<dbReference type="InterPro" id="IPR011010">
    <property type="entry name" value="DNA_brk_join_enz"/>
</dbReference>
<dbReference type="GO" id="GO:0003677">
    <property type="term" value="F:DNA binding"/>
    <property type="evidence" value="ECO:0007669"/>
    <property type="project" value="InterPro"/>
</dbReference>
<dbReference type="Proteomes" id="UP000246005">
    <property type="component" value="Unassembled WGS sequence"/>
</dbReference>
<evidence type="ECO:0000313" key="2">
    <source>
        <dbReference type="EMBL" id="PWK84508.1"/>
    </source>
</evidence>
<comment type="caution">
    <text evidence="2">The sequence shown here is derived from an EMBL/GenBank/DDBJ whole genome shotgun (WGS) entry which is preliminary data.</text>
</comment>
<proteinExistence type="predicted"/>
<evidence type="ECO:0000256" key="1">
    <source>
        <dbReference type="ARBA" id="ARBA00023172"/>
    </source>
</evidence>
<dbReference type="GO" id="GO:0006310">
    <property type="term" value="P:DNA recombination"/>
    <property type="evidence" value="ECO:0007669"/>
    <property type="project" value="UniProtKB-KW"/>
</dbReference>
<dbReference type="EMBL" id="QGHB01000008">
    <property type="protein sequence ID" value="PWK84508.1"/>
    <property type="molecule type" value="Genomic_DNA"/>
</dbReference>
<accession>A0A316HUY8</accession>
<dbReference type="InterPro" id="IPR036280">
    <property type="entry name" value="Multihaem_cyt_sf"/>
</dbReference>
<gene>
    <name evidence="2" type="ORF">C8D88_108123</name>
</gene>
<dbReference type="SUPFAM" id="SSF56349">
    <property type="entry name" value="DNA breaking-rejoining enzymes"/>
    <property type="match status" value="1"/>
</dbReference>
<dbReference type="SUPFAM" id="SSF48695">
    <property type="entry name" value="Multiheme cytochromes"/>
    <property type="match status" value="1"/>
</dbReference>
<keyword evidence="1" id="KW-0233">DNA recombination</keyword>
<dbReference type="InterPro" id="IPR013762">
    <property type="entry name" value="Integrase-like_cat_sf"/>
</dbReference>
<organism evidence="2 3">
    <name type="scientific">Lentzea atacamensis</name>
    <dbReference type="NCBI Taxonomy" id="531938"/>
    <lineage>
        <taxon>Bacteria</taxon>
        <taxon>Bacillati</taxon>
        <taxon>Actinomycetota</taxon>
        <taxon>Actinomycetes</taxon>
        <taxon>Pseudonocardiales</taxon>
        <taxon>Pseudonocardiaceae</taxon>
        <taxon>Lentzea</taxon>
    </lineage>
</organism>